<keyword evidence="1" id="KW-0460">Magnesium</keyword>
<dbReference type="EMBL" id="JACHMH010000001">
    <property type="protein sequence ID" value="MBB4676114.1"/>
    <property type="molecule type" value="Genomic_DNA"/>
</dbReference>
<dbReference type="GO" id="GO:0046872">
    <property type="term" value="F:metal ion binding"/>
    <property type="evidence" value="ECO:0007669"/>
    <property type="project" value="UniProtKB-KW"/>
</dbReference>
<evidence type="ECO:0000256" key="1">
    <source>
        <dbReference type="PIRSR" id="PIRSR600760-2"/>
    </source>
</evidence>
<comment type="cofactor">
    <cofactor evidence="1">
        <name>Mg(2+)</name>
        <dbReference type="ChEBI" id="CHEBI:18420"/>
    </cofactor>
</comment>
<dbReference type="Proteomes" id="UP000533598">
    <property type="component" value="Unassembled WGS sequence"/>
</dbReference>
<keyword evidence="1" id="KW-0479">Metal-binding</keyword>
<proteinExistence type="predicted"/>
<dbReference type="Pfam" id="PF00459">
    <property type="entry name" value="Inositol_P"/>
    <property type="match status" value="1"/>
</dbReference>
<sequence length="263" mass="27860">MSDKKLLPAVVTAVRAAGYRVRQRFAEDARPGSLEEILDSLRANDDTSLEVLREALRRIRPGAGWVDDELAGSALPAGEWWVTDPVEGNINHVHGLADWAVTATLVRDNEAVLTVVHLPLTGDLYTAIRGEGAWHNGIALRASTKTSLDAAFVATGQARPGEDALTLRRIGESITAMLGAALVARMSVPATLQLVQLAAGRLDVFWQYSDVRSGLLAGALLAREAGGVVTDTHGRPWQPGAADFLASAPAVHRAAVDVLTAVA</sequence>
<protein>
    <submittedName>
        <fullName evidence="2">Myo-inositol-1(Or 4)-monophosphatase</fullName>
        <ecNumber evidence="2">3.1.3.25</ecNumber>
    </submittedName>
</protein>
<dbReference type="InterPro" id="IPR000760">
    <property type="entry name" value="Inositol_monophosphatase-like"/>
</dbReference>
<dbReference type="SUPFAM" id="SSF56655">
    <property type="entry name" value="Carbohydrate phosphatase"/>
    <property type="match status" value="1"/>
</dbReference>
<reference evidence="2 3" key="1">
    <citation type="submission" date="2020-08" db="EMBL/GenBank/DDBJ databases">
        <title>Sequencing the genomes of 1000 actinobacteria strains.</title>
        <authorList>
            <person name="Klenk H.-P."/>
        </authorList>
    </citation>
    <scope>NUCLEOTIDE SEQUENCE [LARGE SCALE GENOMIC DNA]</scope>
    <source>
        <strain evidence="2 3">DSM 44230</strain>
    </source>
</reference>
<dbReference type="PANTHER" id="PTHR20854">
    <property type="entry name" value="INOSITOL MONOPHOSPHATASE"/>
    <property type="match status" value="1"/>
</dbReference>
<name>A0A7W7CAH1_9PSEU</name>
<keyword evidence="2" id="KW-0378">Hydrolase</keyword>
<dbReference type="RefSeq" id="WP_185001977.1">
    <property type="nucleotide sequence ID" value="NZ_BAAAUI010000016.1"/>
</dbReference>
<dbReference type="PRINTS" id="PR00377">
    <property type="entry name" value="IMPHPHTASES"/>
</dbReference>
<dbReference type="Gene3D" id="3.40.190.80">
    <property type="match status" value="1"/>
</dbReference>
<dbReference type="PANTHER" id="PTHR20854:SF4">
    <property type="entry name" value="INOSITOL-1-MONOPHOSPHATASE-RELATED"/>
    <property type="match status" value="1"/>
</dbReference>
<gene>
    <name evidence="2" type="ORF">HNR67_002232</name>
</gene>
<dbReference type="Gene3D" id="3.30.540.10">
    <property type="entry name" value="Fructose-1,6-Bisphosphatase, subunit A, domain 1"/>
    <property type="match status" value="1"/>
</dbReference>
<keyword evidence="3" id="KW-1185">Reference proteome</keyword>
<organism evidence="2 3">
    <name type="scientific">Crossiella cryophila</name>
    <dbReference type="NCBI Taxonomy" id="43355"/>
    <lineage>
        <taxon>Bacteria</taxon>
        <taxon>Bacillati</taxon>
        <taxon>Actinomycetota</taxon>
        <taxon>Actinomycetes</taxon>
        <taxon>Pseudonocardiales</taxon>
        <taxon>Pseudonocardiaceae</taxon>
        <taxon>Crossiella</taxon>
    </lineage>
</organism>
<comment type="caution">
    <text evidence="2">The sequence shown here is derived from an EMBL/GenBank/DDBJ whole genome shotgun (WGS) entry which is preliminary data.</text>
</comment>
<dbReference type="GO" id="GO:0007165">
    <property type="term" value="P:signal transduction"/>
    <property type="evidence" value="ECO:0007669"/>
    <property type="project" value="TreeGrafter"/>
</dbReference>
<dbReference type="AlphaFoldDB" id="A0A7W7CAH1"/>
<dbReference type="GO" id="GO:0006020">
    <property type="term" value="P:inositol metabolic process"/>
    <property type="evidence" value="ECO:0007669"/>
    <property type="project" value="TreeGrafter"/>
</dbReference>
<accession>A0A7W7CAH1</accession>
<evidence type="ECO:0000313" key="3">
    <source>
        <dbReference type="Proteomes" id="UP000533598"/>
    </source>
</evidence>
<dbReference type="GO" id="GO:0008934">
    <property type="term" value="F:inositol monophosphate 1-phosphatase activity"/>
    <property type="evidence" value="ECO:0007669"/>
    <property type="project" value="TreeGrafter"/>
</dbReference>
<evidence type="ECO:0000313" key="2">
    <source>
        <dbReference type="EMBL" id="MBB4676114.1"/>
    </source>
</evidence>
<dbReference type="EC" id="3.1.3.25" evidence="2"/>
<feature type="binding site" evidence="1">
    <location>
        <position position="84"/>
    </location>
    <ligand>
        <name>Mg(2+)</name>
        <dbReference type="ChEBI" id="CHEBI:18420"/>
        <label>1</label>
        <note>catalytic</note>
    </ligand>
</feature>